<dbReference type="PANTHER" id="PTHR30146:SF109">
    <property type="entry name" value="HTH-TYPE TRANSCRIPTIONAL REGULATOR GALS"/>
    <property type="match status" value="1"/>
</dbReference>
<comment type="caution">
    <text evidence="5">The sequence shown here is derived from an EMBL/GenBank/DDBJ whole genome shotgun (WGS) entry which is preliminary data.</text>
</comment>
<dbReference type="Gene3D" id="3.40.50.2300">
    <property type="match status" value="2"/>
</dbReference>
<dbReference type="PROSITE" id="PS00356">
    <property type="entry name" value="HTH_LACI_1"/>
    <property type="match status" value="1"/>
</dbReference>
<dbReference type="Pfam" id="PF13407">
    <property type="entry name" value="Peripla_BP_4"/>
    <property type="match status" value="1"/>
</dbReference>
<accession>A0A1Z5II54</accession>
<keyword evidence="3" id="KW-0804">Transcription</keyword>
<dbReference type="EMBL" id="BCMG01000007">
    <property type="protein sequence ID" value="GAX01454.1"/>
    <property type="molecule type" value="Genomic_DNA"/>
</dbReference>
<reference evidence="5 6" key="1">
    <citation type="submission" date="2015-11" db="EMBL/GenBank/DDBJ databases">
        <title>Draft genome sequences of new species of the genus Lactobacillus isolated from orchardgrass silage.</title>
        <authorList>
            <person name="Tohno M."/>
            <person name="Tanizawa Y."/>
            <person name="Arita M."/>
        </authorList>
    </citation>
    <scope>NUCLEOTIDE SEQUENCE [LARGE SCALE GENOMIC DNA]</scope>
    <source>
        <strain evidence="5 6">IWT126</strain>
    </source>
</reference>
<organism evidence="5 6">
    <name type="scientific">Secundilactobacillus silagei JCM 19001</name>
    <dbReference type="NCBI Taxonomy" id="1302250"/>
    <lineage>
        <taxon>Bacteria</taxon>
        <taxon>Bacillati</taxon>
        <taxon>Bacillota</taxon>
        <taxon>Bacilli</taxon>
        <taxon>Lactobacillales</taxon>
        <taxon>Lactobacillaceae</taxon>
        <taxon>Secundilactobacillus</taxon>
    </lineage>
</organism>
<dbReference type="SUPFAM" id="SSF47413">
    <property type="entry name" value="lambda repressor-like DNA-binding domains"/>
    <property type="match status" value="1"/>
</dbReference>
<keyword evidence="2" id="KW-0238">DNA-binding</keyword>
<keyword evidence="6" id="KW-1185">Reference proteome</keyword>
<dbReference type="PRINTS" id="PR00036">
    <property type="entry name" value="HTHLACI"/>
</dbReference>
<feature type="domain" description="HTH lacI-type" evidence="4">
    <location>
        <begin position="3"/>
        <end position="57"/>
    </location>
</feature>
<dbReference type="STRING" id="1302250.GCA_001313225_01174"/>
<evidence type="ECO:0000259" key="4">
    <source>
        <dbReference type="PROSITE" id="PS50932"/>
    </source>
</evidence>
<dbReference type="SMART" id="SM00354">
    <property type="entry name" value="HTH_LACI"/>
    <property type="match status" value="1"/>
</dbReference>
<evidence type="ECO:0000256" key="2">
    <source>
        <dbReference type="ARBA" id="ARBA00023125"/>
    </source>
</evidence>
<evidence type="ECO:0000256" key="1">
    <source>
        <dbReference type="ARBA" id="ARBA00023015"/>
    </source>
</evidence>
<dbReference type="OrthoDB" id="9788209at2"/>
<sequence>MVVTIRDIAKRAGVSVSTASRALNNHSSISLKTRSKIQALAKKMGYKPNYNAKTLTTGVSNAVGVIFPPGEMSMSANPFFVDLLMGINKELQSRHAMLSVAIANSSQALVQNVETLISQGLIHNFILLYSVSNDPVIELLKKQGMTYVLVGDPNEDSENYVNNDNRLAGQRVGEYLIDVFRVTHTLFVEQLPELKFEQQRRLGFQKAMKAANVKTETLQLPRLSQLHLDQAVEQFLRTRETIDGIVTTDDLLGVMISQTMWELQDTRTALISFNRNQVGFLADEQVRFVELYPERMGQAAVRVLFDKDKQSELIPFTIEK</sequence>
<dbReference type="InterPro" id="IPR025997">
    <property type="entry name" value="SBP_2_dom"/>
</dbReference>
<dbReference type="InterPro" id="IPR010982">
    <property type="entry name" value="Lambda_DNA-bd_dom_sf"/>
</dbReference>
<dbReference type="Proteomes" id="UP000198402">
    <property type="component" value="Unassembled WGS sequence"/>
</dbReference>
<evidence type="ECO:0000256" key="3">
    <source>
        <dbReference type="ARBA" id="ARBA00023163"/>
    </source>
</evidence>
<dbReference type="GO" id="GO:0000976">
    <property type="term" value="F:transcription cis-regulatory region binding"/>
    <property type="evidence" value="ECO:0007669"/>
    <property type="project" value="TreeGrafter"/>
</dbReference>
<dbReference type="RefSeq" id="WP_159459477.1">
    <property type="nucleotide sequence ID" value="NZ_BCMG01000007.1"/>
</dbReference>
<name>A0A1Z5II54_9LACO</name>
<evidence type="ECO:0000313" key="5">
    <source>
        <dbReference type="EMBL" id="GAX01454.1"/>
    </source>
</evidence>
<gene>
    <name evidence="5" type="primary">lacI_4</name>
    <name evidence="5" type="ORF">IWT126_01495</name>
</gene>
<dbReference type="InterPro" id="IPR000843">
    <property type="entry name" value="HTH_LacI"/>
</dbReference>
<dbReference type="Pfam" id="PF00356">
    <property type="entry name" value="LacI"/>
    <property type="match status" value="1"/>
</dbReference>
<keyword evidence="1" id="KW-0805">Transcription regulation</keyword>
<dbReference type="AlphaFoldDB" id="A0A1Z5II54"/>
<dbReference type="InterPro" id="IPR028082">
    <property type="entry name" value="Peripla_BP_I"/>
</dbReference>
<dbReference type="PANTHER" id="PTHR30146">
    <property type="entry name" value="LACI-RELATED TRANSCRIPTIONAL REPRESSOR"/>
    <property type="match status" value="1"/>
</dbReference>
<dbReference type="CDD" id="cd01392">
    <property type="entry name" value="HTH_LacI"/>
    <property type="match status" value="1"/>
</dbReference>
<dbReference type="GO" id="GO:0003700">
    <property type="term" value="F:DNA-binding transcription factor activity"/>
    <property type="evidence" value="ECO:0007669"/>
    <property type="project" value="TreeGrafter"/>
</dbReference>
<dbReference type="SUPFAM" id="SSF53822">
    <property type="entry name" value="Periplasmic binding protein-like I"/>
    <property type="match status" value="1"/>
</dbReference>
<proteinExistence type="predicted"/>
<protein>
    <submittedName>
        <fullName evidence="5">LacI family transcriptional regulator</fullName>
    </submittedName>
</protein>
<evidence type="ECO:0000313" key="6">
    <source>
        <dbReference type="Proteomes" id="UP000198402"/>
    </source>
</evidence>
<dbReference type="PROSITE" id="PS50932">
    <property type="entry name" value="HTH_LACI_2"/>
    <property type="match status" value="1"/>
</dbReference>
<dbReference type="Gene3D" id="1.10.260.40">
    <property type="entry name" value="lambda repressor-like DNA-binding domains"/>
    <property type="match status" value="1"/>
</dbReference>